<dbReference type="Proteomes" id="UP000003146">
    <property type="component" value="Unassembled WGS sequence"/>
</dbReference>
<organism evidence="3 4">
    <name type="scientific">Phocaeicola coprocola DSM 17136</name>
    <dbReference type="NCBI Taxonomy" id="470145"/>
    <lineage>
        <taxon>Bacteria</taxon>
        <taxon>Pseudomonadati</taxon>
        <taxon>Bacteroidota</taxon>
        <taxon>Bacteroidia</taxon>
        <taxon>Bacteroidales</taxon>
        <taxon>Bacteroidaceae</taxon>
        <taxon>Phocaeicola</taxon>
    </lineage>
</organism>
<keyword evidence="1" id="KW-0812">Transmembrane</keyword>
<gene>
    <name evidence="3" type="ORF">BACCOP_00048</name>
</gene>
<dbReference type="Pfam" id="PF05170">
    <property type="entry name" value="AsmA"/>
    <property type="match status" value="1"/>
</dbReference>
<reference evidence="3 4" key="1">
    <citation type="submission" date="2008-04" db="EMBL/GenBank/DDBJ databases">
        <title>Draft genome sequence of Bacteroides coprocola (DSM 17136).</title>
        <authorList>
            <person name="Sudarsanam P."/>
            <person name="Ley R."/>
            <person name="Guruge J."/>
            <person name="Turnbaugh P.J."/>
            <person name="Mahowald M."/>
            <person name="Liep D."/>
            <person name="Gordon J."/>
        </authorList>
    </citation>
    <scope>NUCLEOTIDE SEQUENCE [LARGE SCALE GENOMIC DNA]</scope>
    <source>
        <strain evidence="3 4">DSM 17136</strain>
    </source>
</reference>
<dbReference type="InterPro" id="IPR052894">
    <property type="entry name" value="AsmA-related"/>
</dbReference>
<dbReference type="GO" id="GO:0090313">
    <property type="term" value="P:regulation of protein targeting to membrane"/>
    <property type="evidence" value="ECO:0007669"/>
    <property type="project" value="TreeGrafter"/>
</dbReference>
<comment type="caution">
    <text evidence="3">The sequence shown here is derived from an EMBL/GenBank/DDBJ whole genome shotgun (WGS) entry which is preliminary data.</text>
</comment>
<feature type="transmembrane region" description="Helical" evidence="1">
    <location>
        <begin position="119"/>
        <end position="147"/>
    </location>
</feature>
<reference evidence="3 4" key="2">
    <citation type="submission" date="2008-04" db="EMBL/GenBank/DDBJ databases">
        <authorList>
            <person name="Fulton L."/>
            <person name="Clifton S."/>
            <person name="Fulton B."/>
            <person name="Xu J."/>
            <person name="Minx P."/>
            <person name="Pepin K.H."/>
            <person name="Johnson M."/>
            <person name="Thiruvilangam P."/>
            <person name="Bhonagiri V."/>
            <person name="Nash W.E."/>
            <person name="Mardis E.R."/>
            <person name="Wilson R.K."/>
        </authorList>
    </citation>
    <scope>NUCLEOTIDE SEQUENCE [LARGE SCALE GENOMIC DNA]</scope>
    <source>
        <strain evidence="3 4">DSM 17136</strain>
    </source>
</reference>
<name>B3JDW0_9BACT</name>
<dbReference type="GO" id="GO:0005886">
    <property type="term" value="C:plasma membrane"/>
    <property type="evidence" value="ECO:0007669"/>
    <property type="project" value="TreeGrafter"/>
</dbReference>
<dbReference type="AlphaFoldDB" id="B3JDW0"/>
<dbReference type="HOGENOM" id="CLU_012456_0_0_10"/>
<accession>B3JDW0</accession>
<evidence type="ECO:0000313" key="3">
    <source>
        <dbReference type="EMBL" id="EDV02867.1"/>
    </source>
</evidence>
<protein>
    <recommendedName>
        <fullName evidence="2">AsmA domain-containing protein</fullName>
    </recommendedName>
</protein>
<proteinExistence type="predicted"/>
<dbReference type="InterPro" id="IPR007844">
    <property type="entry name" value="AsmA"/>
</dbReference>
<dbReference type="PANTHER" id="PTHR30441:SF8">
    <property type="entry name" value="DUF748 DOMAIN-CONTAINING PROTEIN"/>
    <property type="match status" value="1"/>
</dbReference>
<evidence type="ECO:0000256" key="1">
    <source>
        <dbReference type="SAM" id="Phobius"/>
    </source>
</evidence>
<dbReference type="eggNOG" id="COG2982">
    <property type="taxonomic scope" value="Bacteria"/>
</dbReference>
<evidence type="ECO:0000259" key="2">
    <source>
        <dbReference type="Pfam" id="PF05170"/>
    </source>
</evidence>
<evidence type="ECO:0000313" key="4">
    <source>
        <dbReference type="Proteomes" id="UP000003146"/>
    </source>
</evidence>
<dbReference type="STRING" id="470145.BACCOP_00048"/>
<keyword evidence="1" id="KW-1133">Transmembrane helix</keyword>
<dbReference type="EMBL" id="ABIY02000005">
    <property type="protein sequence ID" value="EDV02867.1"/>
    <property type="molecule type" value="Genomic_DNA"/>
</dbReference>
<feature type="domain" description="AsmA" evidence="2">
    <location>
        <begin position="119"/>
        <end position="364"/>
    </location>
</feature>
<sequence length="1101" mass="123226">MYREEKRQYISKNLLKSIFYLVEVFSDNSAKTLNFCTNTFEILLKKIGEVVQILKKYLDVFGKICPSFRHNSGFCCFSGFLVTKTGFLIKEKQGTVKKLSLYLCRKLGMKKIMKKRTKGILKIAGISFGSLIVLILIAITVAINFVFTPSRLTPVVLKTANQALNAKLEMKSVELTFFSTFPRFGLKLVDGSLVSKVFCDTAWQKTDSLLSFGKCVVVVNPIDYLINKKITLNYLGLEDASVYAYKSREGIANWDIVASDTTAVADTASSGKTDLSGGIDIRRVSLKRANVIFDDRDTRVYARLTNAALNLTASLQKEHSKLAMRFSNDNVLFWQDGQLLVNKVATDLKTSLDLDRSTRTLTLNDANISLNGITFDVKGTLKRDTVRRALNVDIAYALHAPSLETVFNMIPESVLKRESMEARGSVKMEGDVKGWYGKQQMPAVTLKVQIDKASAKYEKLPYGIDNFTADFYAFVDLMRKQPSYADLKIFHFQGAHTDILADAKIMNLLEDPDITFNTKSKVDLTALAQAFPLQEGVTIGGDLEADLRLKCRLSSIKKQDLGRIRLGGKLKMTNLQLRDVNKGFEFASDASLNFIGNDNLAARAEINKLVLQSKLANSNVEKLTMSVKSTNPQDTTRITDVECKFTLNRLKGNMGDSLALFCQKADATVRLQPGKKNPSMPQVSLSLSADTMFCRAWKTKMGVDRAGFAVTAEKLHDSLWIPKGIIGFRRMRMSTPEFALPIRMKKTSVTIGNRMITLKNATCRVGHSDLTATGAIYDLYGTMKHHRPLRGKLEVSSRNLDCNQLINSLSFPEDTLQAEVDTTASSLELFVIPKSLDFELQTNLKRVKYDKMIFEDVRGAVDIRNQAVHLKGLSMKGMDAQMNATLVYRAQEKKQGYAGFDFRLHKINIAKLVEFAPSLDTIVPMLRSFQGVVDFEAAAEAVLDSNLNIKIPSLRSAVHIKGDSLVLMDGETFAEISKMLMFKNKERNMFDSISVNMTIKDGNVTVYPFIVQIDRYKAAVGGTQGLDMNFDYHISILKSPLPFKMGVNITGNLDKMKFKLGKAKYKDAVTSVEIRKVDSTRINMGRQIVNDFRQVMKRKPE</sequence>
<keyword evidence="1" id="KW-0472">Membrane</keyword>
<dbReference type="PANTHER" id="PTHR30441">
    <property type="entry name" value="DUF748 DOMAIN-CONTAINING PROTEIN"/>
    <property type="match status" value="1"/>
</dbReference>